<evidence type="ECO:0000313" key="2">
    <source>
        <dbReference type="EMBL" id="GGL71717.1"/>
    </source>
</evidence>
<organism evidence="2 3">
    <name type="scientific">Halocalculus aciditolerans</name>
    <dbReference type="NCBI Taxonomy" id="1383812"/>
    <lineage>
        <taxon>Archaea</taxon>
        <taxon>Methanobacteriati</taxon>
        <taxon>Methanobacteriota</taxon>
        <taxon>Stenosarchaea group</taxon>
        <taxon>Halobacteria</taxon>
        <taxon>Halobacteriales</taxon>
        <taxon>Halobacteriaceae</taxon>
        <taxon>Halocalculus</taxon>
    </lineage>
</organism>
<dbReference type="Gene3D" id="1.10.10.10">
    <property type="entry name" value="Winged helix-like DNA-binding domain superfamily/Winged helix DNA-binding domain"/>
    <property type="match status" value="2"/>
</dbReference>
<reference evidence="2" key="2">
    <citation type="submission" date="2020-09" db="EMBL/GenBank/DDBJ databases">
        <authorList>
            <person name="Sun Q."/>
            <person name="Ohkuma M."/>
        </authorList>
    </citation>
    <scope>NUCLEOTIDE SEQUENCE</scope>
    <source>
        <strain evidence="2">JCM 19596</strain>
    </source>
</reference>
<dbReference type="SMART" id="SM00418">
    <property type="entry name" value="HTH_ARSR"/>
    <property type="match status" value="1"/>
</dbReference>
<protein>
    <recommendedName>
        <fullName evidence="1">HTH arsR-type domain-containing protein</fullName>
    </recommendedName>
</protein>
<gene>
    <name evidence="2" type="ORF">GCM10009039_32240</name>
</gene>
<evidence type="ECO:0000313" key="3">
    <source>
        <dbReference type="Proteomes" id="UP000607197"/>
    </source>
</evidence>
<dbReference type="Pfam" id="PF13412">
    <property type="entry name" value="HTH_24"/>
    <property type="match status" value="1"/>
</dbReference>
<dbReference type="InterPro" id="IPR011991">
    <property type="entry name" value="ArsR-like_HTH"/>
</dbReference>
<dbReference type="RefSeq" id="WP_188980738.1">
    <property type="nucleotide sequence ID" value="NZ_BMPG01000006.1"/>
</dbReference>
<dbReference type="InterPro" id="IPR056504">
    <property type="entry name" value="HTH_HVO_0163_N"/>
</dbReference>
<dbReference type="InterPro" id="IPR036388">
    <property type="entry name" value="WH-like_DNA-bd_sf"/>
</dbReference>
<name>A0A830FGC1_9EURY</name>
<dbReference type="EMBL" id="BMPG01000006">
    <property type="protein sequence ID" value="GGL71717.1"/>
    <property type="molecule type" value="Genomic_DNA"/>
</dbReference>
<reference evidence="2" key="1">
    <citation type="journal article" date="2014" name="Int. J. Syst. Evol. Microbiol.">
        <title>Complete genome sequence of Corynebacterium casei LMG S-19264T (=DSM 44701T), isolated from a smear-ripened cheese.</title>
        <authorList>
            <consortium name="US DOE Joint Genome Institute (JGI-PGF)"/>
            <person name="Walter F."/>
            <person name="Albersmeier A."/>
            <person name="Kalinowski J."/>
            <person name="Ruckert C."/>
        </authorList>
    </citation>
    <scope>NUCLEOTIDE SEQUENCE</scope>
    <source>
        <strain evidence="2">JCM 19596</strain>
    </source>
</reference>
<keyword evidence="3" id="KW-1185">Reference proteome</keyword>
<feature type="domain" description="HTH arsR-type" evidence="1">
    <location>
        <begin position="72"/>
        <end position="167"/>
    </location>
</feature>
<comment type="caution">
    <text evidence="2">The sequence shown here is derived from an EMBL/GenBank/DDBJ whole genome shotgun (WGS) entry which is preliminary data.</text>
</comment>
<dbReference type="OrthoDB" id="28610at2157"/>
<dbReference type="InterPro" id="IPR036390">
    <property type="entry name" value="WH_DNA-bd_sf"/>
</dbReference>
<dbReference type="InterPro" id="IPR001845">
    <property type="entry name" value="HTH_ArsR_DNA-bd_dom"/>
</dbReference>
<dbReference type="PANTHER" id="PTHR36216:SF1">
    <property type="entry name" value="HTH ARSR-TYPE DOMAIN-CONTAINING PROTEIN"/>
    <property type="match status" value="1"/>
</dbReference>
<sequence length="177" mass="20509">MSGEGGDEDDGLSLETRKQIFEYVKANPGIHFSQLKRDLGMETGLLQYHLNELEEYDVLESEDYHGKRRVFVARELDADERQILATLRYETTRRILLFLLERGPARNTEIAEEIGVTSATISWHLSNLLDEGVVEGVREGRTTRYQVADEEQTVQLLIRYRESFVDRAVDRIIDFWG</sequence>
<proteinExistence type="predicted"/>
<accession>A0A830FGC1</accession>
<dbReference type="Proteomes" id="UP000607197">
    <property type="component" value="Unassembled WGS sequence"/>
</dbReference>
<dbReference type="Pfam" id="PF24266">
    <property type="entry name" value="HTH_HVO_0163_N"/>
    <property type="match status" value="1"/>
</dbReference>
<dbReference type="GO" id="GO:0003700">
    <property type="term" value="F:DNA-binding transcription factor activity"/>
    <property type="evidence" value="ECO:0007669"/>
    <property type="project" value="InterPro"/>
</dbReference>
<evidence type="ECO:0000259" key="1">
    <source>
        <dbReference type="PROSITE" id="PS50987"/>
    </source>
</evidence>
<dbReference type="CDD" id="cd00090">
    <property type="entry name" value="HTH_ARSR"/>
    <property type="match status" value="1"/>
</dbReference>
<dbReference type="PROSITE" id="PS50987">
    <property type="entry name" value="HTH_ARSR_2"/>
    <property type="match status" value="1"/>
</dbReference>
<dbReference type="SUPFAM" id="SSF46785">
    <property type="entry name" value="Winged helix' DNA-binding domain"/>
    <property type="match status" value="2"/>
</dbReference>
<dbReference type="PANTHER" id="PTHR36216">
    <property type="entry name" value="TRANSCRIPTIONAL REGULATOR, TRMB"/>
    <property type="match status" value="1"/>
</dbReference>
<dbReference type="AlphaFoldDB" id="A0A830FGC1"/>